<dbReference type="GO" id="GO:0005840">
    <property type="term" value="C:ribosome"/>
    <property type="evidence" value="ECO:0007669"/>
    <property type="project" value="UniProtKB-KW"/>
</dbReference>
<organism evidence="1 2">
    <name type="scientific">Iris pallida</name>
    <name type="common">Sweet iris</name>
    <dbReference type="NCBI Taxonomy" id="29817"/>
    <lineage>
        <taxon>Eukaryota</taxon>
        <taxon>Viridiplantae</taxon>
        <taxon>Streptophyta</taxon>
        <taxon>Embryophyta</taxon>
        <taxon>Tracheophyta</taxon>
        <taxon>Spermatophyta</taxon>
        <taxon>Magnoliopsida</taxon>
        <taxon>Liliopsida</taxon>
        <taxon>Asparagales</taxon>
        <taxon>Iridaceae</taxon>
        <taxon>Iridoideae</taxon>
        <taxon>Irideae</taxon>
        <taxon>Iris</taxon>
    </lineage>
</organism>
<dbReference type="EMBL" id="JANAVB010039819">
    <property type="protein sequence ID" value="KAJ6799281.1"/>
    <property type="molecule type" value="Genomic_DNA"/>
</dbReference>
<gene>
    <name evidence="1" type="ORF">M6B38_208450</name>
</gene>
<reference evidence="1" key="2">
    <citation type="submission" date="2023-04" db="EMBL/GenBank/DDBJ databases">
        <authorList>
            <person name="Bruccoleri R.E."/>
            <person name="Oakeley E.J."/>
            <person name="Faust A.-M."/>
            <person name="Dessus-Babus S."/>
            <person name="Altorfer M."/>
            <person name="Burckhardt D."/>
            <person name="Oertli M."/>
            <person name="Naumann U."/>
            <person name="Petersen F."/>
            <person name="Wong J."/>
        </authorList>
    </citation>
    <scope>NUCLEOTIDE SEQUENCE</scope>
    <source>
        <strain evidence="1">GSM-AAB239-AS_SAM_17_03QT</strain>
        <tissue evidence="1">Leaf</tissue>
    </source>
</reference>
<keyword evidence="2" id="KW-1185">Reference proteome</keyword>
<accession>A0AAX6E5L6</accession>
<evidence type="ECO:0000313" key="2">
    <source>
        <dbReference type="Proteomes" id="UP001140949"/>
    </source>
</evidence>
<proteinExistence type="predicted"/>
<keyword evidence="1" id="KW-0687">Ribonucleoprotein</keyword>
<sequence length="14" mass="1621">MRSKRKSIGQESTL</sequence>
<evidence type="ECO:0000313" key="1">
    <source>
        <dbReference type="EMBL" id="KAJ6799281.1"/>
    </source>
</evidence>
<dbReference type="Proteomes" id="UP001140949">
    <property type="component" value="Unassembled WGS sequence"/>
</dbReference>
<comment type="caution">
    <text evidence="1">The sequence shown here is derived from an EMBL/GenBank/DDBJ whole genome shotgun (WGS) entry which is preliminary data.</text>
</comment>
<name>A0AAX6E5L6_IRIPA</name>
<keyword evidence="1" id="KW-0689">Ribosomal protein</keyword>
<protein>
    <submittedName>
        <fullName evidence="1">60S ribosomal protein L35</fullName>
    </submittedName>
</protein>
<reference evidence="1" key="1">
    <citation type="journal article" date="2023" name="GigaByte">
        <title>Genome assembly of the bearded iris, Iris pallida Lam.</title>
        <authorList>
            <person name="Bruccoleri R.E."/>
            <person name="Oakeley E.J."/>
            <person name="Faust A.M.E."/>
            <person name="Altorfer M."/>
            <person name="Dessus-Babus S."/>
            <person name="Burckhardt D."/>
            <person name="Oertli M."/>
            <person name="Naumann U."/>
            <person name="Petersen F."/>
            <person name="Wong J."/>
        </authorList>
    </citation>
    <scope>NUCLEOTIDE SEQUENCE</scope>
    <source>
        <strain evidence="1">GSM-AAB239-AS_SAM_17_03QT</strain>
    </source>
</reference>